<evidence type="ECO:0000313" key="2">
    <source>
        <dbReference type="Proteomes" id="UP001190700"/>
    </source>
</evidence>
<sequence length="296" mass="33001">MQFTGAEHDASSLFARMVDALRETFVTEDSALPALFALDDATVTVRVEANMLLYSTLEVLVDPVSPAADWMDSSGIASPRDGKRVLLVFARRLSSTFSPFRGTFELLSVRIERDTDPHEKITVFNNALADVRCRSTVDDEEVKDQFISALDSDYYSPVVSRLLLHDQRAANDLLTIQQWVRECHAAHVQRKNSAPPSCAALAERKFGDPPRGDFGGGDSAMEDLVELVLELKRQVKHLTDKNNDKSSPGHVCRSDSRCTLVQRECAVLIILITQLRKNVHKIYRDNTARARGACRA</sequence>
<comment type="caution">
    <text evidence="1">The sequence shown here is derived from an EMBL/GenBank/DDBJ whole genome shotgun (WGS) entry which is preliminary data.</text>
</comment>
<dbReference type="AlphaFoldDB" id="A0AAE0FBU6"/>
<accession>A0AAE0FBU6</accession>
<evidence type="ECO:0000313" key="1">
    <source>
        <dbReference type="EMBL" id="KAK3256770.1"/>
    </source>
</evidence>
<organism evidence="1 2">
    <name type="scientific">Cymbomonas tetramitiformis</name>
    <dbReference type="NCBI Taxonomy" id="36881"/>
    <lineage>
        <taxon>Eukaryota</taxon>
        <taxon>Viridiplantae</taxon>
        <taxon>Chlorophyta</taxon>
        <taxon>Pyramimonadophyceae</taxon>
        <taxon>Pyramimonadales</taxon>
        <taxon>Pyramimonadaceae</taxon>
        <taxon>Cymbomonas</taxon>
    </lineage>
</organism>
<dbReference type="Proteomes" id="UP001190700">
    <property type="component" value="Unassembled WGS sequence"/>
</dbReference>
<gene>
    <name evidence="1" type="ORF">CYMTET_34115</name>
</gene>
<name>A0AAE0FBU6_9CHLO</name>
<reference evidence="1 2" key="1">
    <citation type="journal article" date="2015" name="Genome Biol. Evol.">
        <title>Comparative Genomics of a Bacterivorous Green Alga Reveals Evolutionary Causalities and Consequences of Phago-Mixotrophic Mode of Nutrition.</title>
        <authorList>
            <person name="Burns J.A."/>
            <person name="Paasch A."/>
            <person name="Narechania A."/>
            <person name="Kim E."/>
        </authorList>
    </citation>
    <scope>NUCLEOTIDE SEQUENCE [LARGE SCALE GENOMIC DNA]</scope>
    <source>
        <strain evidence="1 2">PLY_AMNH</strain>
    </source>
</reference>
<dbReference type="EMBL" id="LGRX02021348">
    <property type="protein sequence ID" value="KAK3256770.1"/>
    <property type="molecule type" value="Genomic_DNA"/>
</dbReference>
<proteinExistence type="predicted"/>
<protein>
    <submittedName>
        <fullName evidence="1">Uncharacterized protein</fullName>
    </submittedName>
</protein>
<keyword evidence="2" id="KW-1185">Reference proteome</keyword>